<evidence type="ECO:0000256" key="5">
    <source>
        <dbReference type="ARBA" id="ARBA00023136"/>
    </source>
</evidence>
<feature type="transmembrane region" description="Helical" evidence="6">
    <location>
        <begin position="127"/>
        <end position="146"/>
    </location>
</feature>
<keyword evidence="9" id="KW-1185">Reference proteome</keyword>
<dbReference type="GO" id="GO:0006629">
    <property type="term" value="P:lipid metabolic process"/>
    <property type="evidence" value="ECO:0007669"/>
    <property type="project" value="InterPro"/>
</dbReference>
<reference evidence="8 9" key="1">
    <citation type="submission" date="2019-06" db="EMBL/GenBank/DDBJ databases">
        <title>A chromosomal-level reference genome of Carpinus fangiana (Coryloideae, Betulaceae).</title>
        <authorList>
            <person name="Yang X."/>
            <person name="Wang Z."/>
            <person name="Zhang L."/>
            <person name="Hao G."/>
            <person name="Liu J."/>
            <person name="Yang Y."/>
        </authorList>
    </citation>
    <scope>NUCLEOTIDE SEQUENCE [LARGE SCALE GENOMIC DNA]</scope>
    <source>
        <strain evidence="8">Cfa_2016G</strain>
        <tissue evidence="8">Leaf</tissue>
    </source>
</reference>
<protein>
    <recommendedName>
        <fullName evidence="7">3-oxo-5-alpha-steroid 4-dehydrogenase C-terminal domain-containing protein</fullName>
    </recommendedName>
</protein>
<keyword evidence="5 6" id="KW-0472">Membrane</keyword>
<dbReference type="PANTHER" id="PTHR10556:SF35">
    <property type="entry name" value="3-OXO-5-ALPHA-STEROID 4-DEHYDROGENASE FAMILY PROTEIN"/>
    <property type="match status" value="1"/>
</dbReference>
<evidence type="ECO:0000256" key="6">
    <source>
        <dbReference type="SAM" id="Phobius"/>
    </source>
</evidence>
<sequence length="241" mass="27268">MVFSFLLRFIFPPPPSIFITAMTVISLISSANLGFSEVRGENLQYSKFWNVNSRQSGKKKIKLSSRTGMLIAYTPSFLAGLTSLLVFTHQNVRFLLLASALTLHFFKRIFEVLFVHKYSGGTVLDSAILISLGYFVSTASIIYAQHLTQGISEPPVGLKYPGILLFLIGISGNFYHHFLLSKLREEGFLGISFISQTSYAFSFTLGTMFYLMGRSYATRRWYLSKFEDFSEDVKALIPYVF</sequence>
<name>A0A660KNG2_9ROSI</name>
<feature type="domain" description="3-oxo-5-alpha-steroid 4-dehydrogenase C-terminal" evidence="7">
    <location>
        <begin position="188"/>
        <end position="241"/>
    </location>
</feature>
<evidence type="ECO:0000313" key="8">
    <source>
        <dbReference type="EMBL" id="KAE8037922.1"/>
    </source>
</evidence>
<dbReference type="OrthoDB" id="5788137at2759"/>
<evidence type="ECO:0000256" key="3">
    <source>
        <dbReference type="ARBA" id="ARBA00022692"/>
    </source>
</evidence>
<evidence type="ECO:0000259" key="7">
    <source>
        <dbReference type="Pfam" id="PF02544"/>
    </source>
</evidence>
<feature type="transmembrane region" description="Helical" evidence="6">
    <location>
        <begin position="94"/>
        <end position="115"/>
    </location>
</feature>
<evidence type="ECO:0000256" key="1">
    <source>
        <dbReference type="ARBA" id="ARBA00004141"/>
    </source>
</evidence>
<feature type="transmembrane region" description="Helical" evidence="6">
    <location>
        <begin position="158"/>
        <end position="176"/>
    </location>
</feature>
<keyword evidence="4 6" id="KW-1133">Transmembrane helix</keyword>
<dbReference type="AlphaFoldDB" id="A0A660KNG2"/>
<feature type="transmembrane region" description="Helical" evidence="6">
    <location>
        <begin position="188"/>
        <end position="212"/>
    </location>
</feature>
<proteinExistence type="inferred from homology"/>
<dbReference type="PANTHER" id="PTHR10556">
    <property type="entry name" value="3-OXO-5-ALPHA-STEROID 4-DEHYDROGENASE"/>
    <property type="match status" value="1"/>
</dbReference>
<gene>
    <name evidence="8" type="ORF">FH972_010472</name>
</gene>
<feature type="transmembrane region" description="Helical" evidence="6">
    <location>
        <begin position="16"/>
        <end position="35"/>
    </location>
</feature>
<dbReference type="InterPro" id="IPR039357">
    <property type="entry name" value="SRD5A/TECR"/>
</dbReference>
<evidence type="ECO:0000256" key="4">
    <source>
        <dbReference type="ARBA" id="ARBA00022989"/>
    </source>
</evidence>
<comment type="similarity">
    <text evidence="2">Belongs to the steroid 5-alpha reductase family.</text>
</comment>
<feature type="transmembrane region" description="Helical" evidence="6">
    <location>
        <begin position="68"/>
        <end position="88"/>
    </location>
</feature>
<comment type="subcellular location">
    <subcellularLocation>
        <location evidence="1">Membrane</location>
        <topology evidence="1">Multi-pass membrane protein</topology>
    </subcellularLocation>
</comment>
<dbReference type="EMBL" id="CM017324">
    <property type="protein sequence ID" value="KAE8037922.1"/>
    <property type="molecule type" value="Genomic_DNA"/>
</dbReference>
<organism evidence="8 9">
    <name type="scientific">Carpinus fangiana</name>
    <dbReference type="NCBI Taxonomy" id="176857"/>
    <lineage>
        <taxon>Eukaryota</taxon>
        <taxon>Viridiplantae</taxon>
        <taxon>Streptophyta</taxon>
        <taxon>Embryophyta</taxon>
        <taxon>Tracheophyta</taxon>
        <taxon>Spermatophyta</taxon>
        <taxon>Magnoliopsida</taxon>
        <taxon>eudicotyledons</taxon>
        <taxon>Gunneridae</taxon>
        <taxon>Pentapetalae</taxon>
        <taxon>rosids</taxon>
        <taxon>fabids</taxon>
        <taxon>Fagales</taxon>
        <taxon>Betulaceae</taxon>
        <taxon>Carpinus</taxon>
    </lineage>
</organism>
<evidence type="ECO:0000256" key="2">
    <source>
        <dbReference type="ARBA" id="ARBA00007742"/>
    </source>
</evidence>
<dbReference type="InterPro" id="IPR001104">
    <property type="entry name" value="3-oxo-5_a-steroid_4-DH_C"/>
</dbReference>
<dbReference type="Proteomes" id="UP000327013">
    <property type="component" value="Chromosome 4"/>
</dbReference>
<dbReference type="Pfam" id="PF02544">
    <property type="entry name" value="Steroid_dh"/>
    <property type="match status" value="1"/>
</dbReference>
<keyword evidence="3 6" id="KW-0812">Transmembrane</keyword>
<dbReference type="GO" id="GO:0016020">
    <property type="term" value="C:membrane"/>
    <property type="evidence" value="ECO:0007669"/>
    <property type="project" value="UniProtKB-SubCell"/>
</dbReference>
<dbReference type="GO" id="GO:0016627">
    <property type="term" value="F:oxidoreductase activity, acting on the CH-CH group of donors"/>
    <property type="evidence" value="ECO:0007669"/>
    <property type="project" value="InterPro"/>
</dbReference>
<accession>A0A660KNG2</accession>
<evidence type="ECO:0000313" key="9">
    <source>
        <dbReference type="Proteomes" id="UP000327013"/>
    </source>
</evidence>